<proteinExistence type="predicted"/>
<evidence type="ECO:0000256" key="1">
    <source>
        <dbReference type="SAM" id="SignalP"/>
    </source>
</evidence>
<sequence length="146" mass="16375">MSSISFPICVVVSVLCLLQIVWSDNAIKIFCGKFQPLIGPVIERRVMVEVYGQVYYYAKTGLQTYKRTDPQTLPTTSQQTMPKYVDGTWHETKMKAALMPSKIPGVFESFQTSSNWQPDSYDNLLNNSVHFVLAFVQKIVGGTAAV</sequence>
<feature type="signal peptide" evidence="1">
    <location>
        <begin position="1"/>
        <end position="23"/>
    </location>
</feature>
<dbReference type="Proteomes" id="UP000050741">
    <property type="component" value="Unassembled WGS sequence"/>
</dbReference>
<dbReference type="WBParaSite" id="GPLIN_000039200">
    <property type="protein sequence ID" value="GPLIN_000039200"/>
    <property type="gene ID" value="GPLIN_000039200"/>
</dbReference>
<dbReference type="InterPro" id="IPR042266">
    <property type="entry name" value="PPPDE_sf"/>
</dbReference>
<keyword evidence="1" id="KW-0732">Signal</keyword>
<dbReference type="AlphaFoldDB" id="A0A183BIG3"/>
<protein>
    <submittedName>
        <fullName evidence="3">Secreted protein</fullName>
    </submittedName>
</protein>
<evidence type="ECO:0000313" key="3">
    <source>
        <dbReference type="WBParaSite" id="GPLIN_000039200"/>
    </source>
</evidence>
<reference evidence="2" key="2">
    <citation type="submission" date="2014-05" db="EMBL/GenBank/DDBJ databases">
        <title>The genome and life-stage specific transcriptomes of Globodera pallida elucidate key aspects of plant parasitism by a cyst nematode.</title>
        <authorList>
            <person name="Cotton J.A."/>
            <person name="Lilley C.J."/>
            <person name="Jones L.M."/>
            <person name="Kikuchi T."/>
            <person name="Reid A.J."/>
            <person name="Thorpe P."/>
            <person name="Tsai I.J."/>
            <person name="Beasley H."/>
            <person name="Blok V."/>
            <person name="Cock P.J.A."/>
            <person name="Van den Akker S.E."/>
            <person name="Holroyd N."/>
            <person name="Hunt M."/>
            <person name="Mantelin S."/>
            <person name="Naghra H."/>
            <person name="Pain A."/>
            <person name="Palomares-Rius J.E."/>
            <person name="Zarowiecki M."/>
            <person name="Berriman M."/>
            <person name="Jones J.T."/>
            <person name="Urwin P.E."/>
        </authorList>
    </citation>
    <scope>NUCLEOTIDE SEQUENCE [LARGE SCALE GENOMIC DNA]</scope>
    <source>
        <strain evidence="2">Lindley</strain>
    </source>
</reference>
<keyword evidence="2" id="KW-1185">Reference proteome</keyword>
<reference evidence="3" key="3">
    <citation type="submission" date="2016-06" db="UniProtKB">
        <authorList>
            <consortium name="WormBaseParasite"/>
        </authorList>
    </citation>
    <scope>IDENTIFICATION</scope>
</reference>
<dbReference type="Gene3D" id="3.90.1720.30">
    <property type="entry name" value="PPPDE domains"/>
    <property type="match status" value="1"/>
</dbReference>
<name>A0A183BIG3_GLOPA</name>
<accession>A0A183BIG3</accession>
<evidence type="ECO:0000313" key="2">
    <source>
        <dbReference type="Proteomes" id="UP000050741"/>
    </source>
</evidence>
<feature type="chain" id="PRO_5008146197" evidence="1">
    <location>
        <begin position="24"/>
        <end position="146"/>
    </location>
</feature>
<reference evidence="2" key="1">
    <citation type="submission" date="2013-12" db="EMBL/GenBank/DDBJ databases">
        <authorList>
            <person name="Aslett M."/>
        </authorList>
    </citation>
    <scope>NUCLEOTIDE SEQUENCE [LARGE SCALE GENOMIC DNA]</scope>
    <source>
        <strain evidence="2">Lindley</strain>
    </source>
</reference>
<organism evidence="2 3">
    <name type="scientific">Globodera pallida</name>
    <name type="common">Potato cyst nematode worm</name>
    <name type="synonym">Heterodera pallida</name>
    <dbReference type="NCBI Taxonomy" id="36090"/>
    <lineage>
        <taxon>Eukaryota</taxon>
        <taxon>Metazoa</taxon>
        <taxon>Ecdysozoa</taxon>
        <taxon>Nematoda</taxon>
        <taxon>Chromadorea</taxon>
        <taxon>Rhabditida</taxon>
        <taxon>Tylenchina</taxon>
        <taxon>Tylenchomorpha</taxon>
        <taxon>Tylenchoidea</taxon>
        <taxon>Heteroderidae</taxon>
        <taxon>Heteroderinae</taxon>
        <taxon>Globodera</taxon>
    </lineage>
</organism>